<name>A0A9Q2P4C7_9RHOB</name>
<keyword evidence="2" id="KW-0808">Transferase</keyword>
<dbReference type="RefSeq" id="WP_231035678.1">
    <property type="nucleotide sequence ID" value="NZ_JAJNGX010000021.1"/>
</dbReference>
<gene>
    <name evidence="2" type="ORF">JQX14_19835</name>
</gene>
<evidence type="ECO:0000313" key="2">
    <source>
        <dbReference type="EMBL" id="MBM2356809.1"/>
    </source>
</evidence>
<dbReference type="GO" id="GO:0016740">
    <property type="term" value="F:transferase activity"/>
    <property type="evidence" value="ECO:0007669"/>
    <property type="project" value="UniProtKB-KW"/>
</dbReference>
<dbReference type="AlphaFoldDB" id="A0A9Q2P4C7"/>
<protein>
    <submittedName>
        <fullName evidence="2">Polysaccharide pyruvyl transferase family protein</fullName>
    </submittedName>
</protein>
<accession>A0A9Q2P4C7</accession>
<sequence length="278" mass="30629">MTIVTGASPFDGYQVDHDNLLMVDGKVPLIHWPQTPNFGDALSPWLFRQITGLETLQNNGEIPSYIAIGSILNRVRDQTVVWGTGSFGPEPPRQINSNATYHAVRGPLTRARVLDKGGACPRVYGDPALLTPFFHRPKVPKTHEIGLVLRWSDTDWLRRSVGDGVRLIDLGTDDVEAVLDAMLGCQRIITSSLHGLVIADAYGIPSAWLYSDSPKGREFKFYDYFLSVNKVRHSTAVDITTLPLDVETLDATFDFDARAIDFDYAALVAACPLLCKAG</sequence>
<dbReference type="Proteomes" id="UP000809337">
    <property type="component" value="Unassembled WGS sequence"/>
</dbReference>
<dbReference type="InterPro" id="IPR007345">
    <property type="entry name" value="Polysacch_pyruvyl_Trfase"/>
</dbReference>
<dbReference type="EMBL" id="JAFBWN010000021">
    <property type="protein sequence ID" value="MBM2356809.1"/>
    <property type="molecule type" value="Genomic_DNA"/>
</dbReference>
<evidence type="ECO:0000259" key="1">
    <source>
        <dbReference type="Pfam" id="PF04230"/>
    </source>
</evidence>
<dbReference type="Pfam" id="PF04230">
    <property type="entry name" value="PS_pyruv_trans"/>
    <property type="match status" value="1"/>
</dbReference>
<evidence type="ECO:0000313" key="3">
    <source>
        <dbReference type="Proteomes" id="UP000809337"/>
    </source>
</evidence>
<feature type="domain" description="Polysaccharide pyruvyl transferase" evidence="1">
    <location>
        <begin position="57"/>
        <end position="213"/>
    </location>
</feature>
<reference evidence="2" key="1">
    <citation type="submission" date="2021-01" db="EMBL/GenBank/DDBJ databases">
        <title>Diatom-associated Roseobacters Show Island Model of Population Structure.</title>
        <authorList>
            <person name="Qu L."/>
            <person name="Feng X."/>
            <person name="Chen Y."/>
            <person name="Li L."/>
            <person name="Wang X."/>
            <person name="Hu Z."/>
            <person name="Wang H."/>
            <person name="Luo H."/>
        </authorList>
    </citation>
    <scope>NUCLEOTIDE SEQUENCE</scope>
    <source>
        <strain evidence="2">SM26-45</strain>
    </source>
</reference>
<organism evidence="2 3">
    <name type="scientific">Pseudosulfitobacter pseudonitzschiae</name>
    <dbReference type="NCBI Taxonomy" id="1402135"/>
    <lineage>
        <taxon>Bacteria</taxon>
        <taxon>Pseudomonadati</taxon>
        <taxon>Pseudomonadota</taxon>
        <taxon>Alphaproteobacteria</taxon>
        <taxon>Rhodobacterales</taxon>
        <taxon>Roseobacteraceae</taxon>
        <taxon>Pseudosulfitobacter</taxon>
    </lineage>
</organism>
<proteinExistence type="predicted"/>
<comment type="caution">
    <text evidence="2">The sequence shown here is derived from an EMBL/GenBank/DDBJ whole genome shotgun (WGS) entry which is preliminary data.</text>
</comment>